<dbReference type="SUPFAM" id="SSF52467">
    <property type="entry name" value="DHS-like NAD/FAD-binding domain"/>
    <property type="match status" value="1"/>
</dbReference>
<name>A0A6J7QNM6_9ZZZZ</name>
<dbReference type="InterPro" id="IPR014731">
    <property type="entry name" value="ETF_asu_C"/>
</dbReference>
<dbReference type="Gene3D" id="3.40.50.1220">
    <property type="entry name" value="TPP-binding domain"/>
    <property type="match status" value="1"/>
</dbReference>
<dbReference type="EMBL" id="CAFBQU010000022">
    <property type="protein sequence ID" value="CAB5065601.1"/>
    <property type="molecule type" value="Genomic_DNA"/>
</dbReference>
<evidence type="ECO:0000313" key="3">
    <source>
        <dbReference type="EMBL" id="CAB5065601.1"/>
    </source>
</evidence>
<dbReference type="GO" id="GO:0009055">
    <property type="term" value="F:electron transfer activity"/>
    <property type="evidence" value="ECO:0007669"/>
    <property type="project" value="InterPro"/>
</dbReference>
<dbReference type="NCBIfam" id="NF038209">
    <property type="entry name" value="mft_etfA"/>
    <property type="match status" value="1"/>
</dbReference>
<protein>
    <submittedName>
        <fullName evidence="2">Unannotated protein</fullName>
    </submittedName>
</protein>
<reference evidence="2" key="1">
    <citation type="submission" date="2020-05" db="EMBL/GenBank/DDBJ databases">
        <authorList>
            <person name="Chiriac C."/>
            <person name="Salcher M."/>
            <person name="Ghai R."/>
            <person name="Kavagutti S V."/>
        </authorList>
    </citation>
    <scope>NUCLEOTIDE SEQUENCE</scope>
</reference>
<dbReference type="PANTHER" id="PTHR43153">
    <property type="entry name" value="ELECTRON TRANSFER FLAVOPROTEIN ALPHA"/>
    <property type="match status" value="1"/>
</dbReference>
<dbReference type="GO" id="GO:0033539">
    <property type="term" value="P:fatty acid beta-oxidation using acyl-CoA dehydrogenase"/>
    <property type="evidence" value="ECO:0007669"/>
    <property type="project" value="TreeGrafter"/>
</dbReference>
<dbReference type="AlphaFoldDB" id="A0A6J7QNM6"/>
<gene>
    <name evidence="2" type="ORF">UFOPK4098_00582</name>
    <name evidence="3" type="ORF">UFOPK4347_00975</name>
</gene>
<dbReference type="InterPro" id="IPR014729">
    <property type="entry name" value="Rossmann-like_a/b/a_fold"/>
</dbReference>
<evidence type="ECO:0000259" key="1">
    <source>
        <dbReference type="Pfam" id="PF00766"/>
    </source>
</evidence>
<organism evidence="2">
    <name type="scientific">freshwater metagenome</name>
    <dbReference type="NCBI Taxonomy" id="449393"/>
    <lineage>
        <taxon>unclassified sequences</taxon>
        <taxon>metagenomes</taxon>
        <taxon>ecological metagenomes</taxon>
    </lineage>
</organism>
<dbReference type="Pfam" id="PF00766">
    <property type="entry name" value="ETF_alpha"/>
    <property type="match status" value="1"/>
</dbReference>
<dbReference type="EMBL" id="CAFBPN010000020">
    <property type="protein sequence ID" value="CAB5016022.1"/>
    <property type="molecule type" value="Genomic_DNA"/>
</dbReference>
<dbReference type="PANTHER" id="PTHR43153:SF1">
    <property type="entry name" value="ELECTRON TRANSFER FLAVOPROTEIN SUBUNIT ALPHA, MITOCHONDRIAL"/>
    <property type="match status" value="1"/>
</dbReference>
<sequence length="303" mass="31703">MIAVLVVRHGVLPAGALEATSEAGGNVLVVGSNCSDVLPELSPHATHITTCEWGNFAPSAWAHALAPYLGTEQRIVLPASPDGRDFAAHLAHSLQRPLYAGALRIGAITIELVRWSGQAVETLVAAPEFVATLQVGVRSIEEAPGEVVITSLHSPENFTGNDAEVVDVLPPDAASIDLSEAPRIICGGAGIQTSSTFHTLFDIAEELSASVGATRVITDRSWVEHQRQIGTTGVVVNPQLYIALGVSGAVQHTSGLGQPEHIVSINTDPHCPMMQLADLGIVSDANEVLPALLAALEQRKSNA</sequence>
<accession>A0A6J7QNM6</accession>
<dbReference type="InterPro" id="IPR029035">
    <property type="entry name" value="DHS-like_NAD/FAD-binding_dom"/>
</dbReference>
<dbReference type="InterPro" id="IPR001308">
    <property type="entry name" value="ETF_a/FixB"/>
</dbReference>
<evidence type="ECO:0000313" key="2">
    <source>
        <dbReference type="EMBL" id="CAB5016022.1"/>
    </source>
</evidence>
<dbReference type="SUPFAM" id="SSF52402">
    <property type="entry name" value="Adenine nucleotide alpha hydrolases-like"/>
    <property type="match status" value="1"/>
</dbReference>
<proteinExistence type="predicted"/>
<dbReference type="Gene3D" id="3.40.50.620">
    <property type="entry name" value="HUPs"/>
    <property type="match status" value="1"/>
</dbReference>
<dbReference type="GO" id="GO:0050660">
    <property type="term" value="F:flavin adenine dinucleotide binding"/>
    <property type="evidence" value="ECO:0007669"/>
    <property type="project" value="InterPro"/>
</dbReference>
<feature type="domain" description="Electron transfer flavoprotein alpha subunit C-terminal" evidence="1">
    <location>
        <begin position="177"/>
        <end position="256"/>
    </location>
</feature>